<organism evidence="2 3">
    <name type="scientific">Pleurodeles waltl</name>
    <name type="common">Iberian ribbed newt</name>
    <dbReference type="NCBI Taxonomy" id="8319"/>
    <lineage>
        <taxon>Eukaryota</taxon>
        <taxon>Metazoa</taxon>
        <taxon>Chordata</taxon>
        <taxon>Craniata</taxon>
        <taxon>Vertebrata</taxon>
        <taxon>Euteleostomi</taxon>
        <taxon>Amphibia</taxon>
        <taxon>Batrachia</taxon>
        <taxon>Caudata</taxon>
        <taxon>Salamandroidea</taxon>
        <taxon>Salamandridae</taxon>
        <taxon>Pleurodelinae</taxon>
        <taxon>Pleurodeles</taxon>
    </lineage>
</organism>
<name>A0AAV7S8H0_PLEWA</name>
<dbReference type="EMBL" id="JANPWB010000008">
    <property type="protein sequence ID" value="KAJ1160902.1"/>
    <property type="molecule type" value="Genomic_DNA"/>
</dbReference>
<gene>
    <name evidence="2" type="ORF">NDU88_001392</name>
</gene>
<protein>
    <recommendedName>
        <fullName evidence="4">Secreted protein</fullName>
    </recommendedName>
</protein>
<evidence type="ECO:0000313" key="2">
    <source>
        <dbReference type="EMBL" id="KAJ1160902.1"/>
    </source>
</evidence>
<feature type="region of interest" description="Disordered" evidence="1">
    <location>
        <begin position="35"/>
        <end position="70"/>
    </location>
</feature>
<accession>A0AAV7S8H0</accession>
<dbReference type="AlphaFoldDB" id="A0AAV7S8H0"/>
<evidence type="ECO:0000256" key="1">
    <source>
        <dbReference type="SAM" id="MobiDB-lite"/>
    </source>
</evidence>
<reference evidence="2" key="1">
    <citation type="journal article" date="2022" name="bioRxiv">
        <title>Sequencing and chromosome-scale assembly of the giantPleurodeles waltlgenome.</title>
        <authorList>
            <person name="Brown T."/>
            <person name="Elewa A."/>
            <person name="Iarovenko S."/>
            <person name="Subramanian E."/>
            <person name="Araus A.J."/>
            <person name="Petzold A."/>
            <person name="Susuki M."/>
            <person name="Suzuki K.-i.T."/>
            <person name="Hayashi T."/>
            <person name="Toyoda A."/>
            <person name="Oliveira C."/>
            <person name="Osipova E."/>
            <person name="Leigh N.D."/>
            <person name="Simon A."/>
            <person name="Yun M.H."/>
        </authorList>
    </citation>
    <scope>NUCLEOTIDE SEQUENCE</scope>
    <source>
        <strain evidence="2">20211129_DDA</strain>
        <tissue evidence="2">Liver</tissue>
    </source>
</reference>
<proteinExistence type="predicted"/>
<sequence>MGGLGFPACTRGAVHRGRAAHLVLSFSAGVLAASRPQGSAVGGRSRLRRGSRRSFNSPHTPSARPWARPQPSRVHRLAAAIFFSLPGIGWISARAWDVGSSFVCRIRPPMRPRVTGVPETASFCSFGPR</sequence>
<keyword evidence="3" id="KW-1185">Reference proteome</keyword>
<evidence type="ECO:0000313" key="3">
    <source>
        <dbReference type="Proteomes" id="UP001066276"/>
    </source>
</evidence>
<evidence type="ECO:0008006" key="4">
    <source>
        <dbReference type="Google" id="ProtNLM"/>
    </source>
</evidence>
<dbReference type="Proteomes" id="UP001066276">
    <property type="component" value="Chromosome 4_2"/>
</dbReference>
<comment type="caution">
    <text evidence="2">The sequence shown here is derived from an EMBL/GenBank/DDBJ whole genome shotgun (WGS) entry which is preliminary data.</text>
</comment>